<keyword evidence="2" id="KW-0472">Membrane</keyword>
<organism evidence="2 3">
    <name type="scientific">Fasciola gigantica</name>
    <name type="common">Giant liver fluke</name>
    <dbReference type="NCBI Taxonomy" id="46835"/>
    <lineage>
        <taxon>Eukaryota</taxon>
        <taxon>Metazoa</taxon>
        <taxon>Spiralia</taxon>
        <taxon>Lophotrochozoa</taxon>
        <taxon>Platyhelminthes</taxon>
        <taxon>Trematoda</taxon>
        <taxon>Digenea</taxon>
        <taxon>Plagiorchiida</taxon>
        <taxon>Echinostomata</taxon>
        <taxon>Echinostomatoidea</taxon>
        <taxon>Fasciolidae</taxon>
        <taxon>Fasciola</taxon>
    </lineage>
</organism>
<protein>
    <submittedName>
        <fullName evidence="2">Transmembrane 9 superfamily member</fullName>
    </submittedName>
</protein>
<accession>A0A504YDJ9</accession>
<gene>
    <name evidence="2" type="ORF">FGIG_12214</name>
</gene>
<feature type="chain" id="PRO_5036461451" evidence="1">
    <location>
        <begin position="21"/>
        <end position="132"/>
    </location>
</feature>
<keyword evidence="3" id="KW-1185">Reference proteome</keyword>
<evidence type="ECO:0000256" key="1">
    <source>
        <dbReference type="SAM" id="SignalP"/>
    </source>
</evidence>
<dbReference type="STRING" id="46835.A0A504YDJ9"/>
<dbReference type="OrthoDB" id="1666796at2759"/>
<name>A0A504YDJ9_FASGI</name>
<dbReference type="AlphaFoldDB" id="A0A504YDJ9"/>
<evidence type="ECO:0000313" key="3">
    <source>
        <dbReference type="Proteomes" id="UP000316759"/>
    </source>
</evidence>
<keyword evidence="1" id="KW-0732">Signal</keyword>
<reference evidence="2 3" key="1">
    <citation type="submission" date="2019-04" db="EMBL/GenBank/DDBJ databases">
        <title>Annotation for the trematode Fasciola gigantica.</title>
        <authorList>
            <person name="Choi Y.-J."/>
        </authorList>
    </citation>
    <scope>NUCLEOTIDE SEQUENCE [LARGE SCALE GENOMIC DNA]</scope>
    <source>
        <strain evidence="2">Uganda_cow_1</strain>
    </source>
</reference>
<keyword evidence="2" id="KW-0812">Transmembrane</keyword>
<evidence type="ECO:0000313" key="2">
    <source>
        <dbReference type="EMBL" id="TPP56708.1"/>
    </source>
</evidence>
<dbReference type="EMBL" id="SUNJ01014172">
    <property type="protein sequence ID" value="TPP56708.1"/>
    <property type="molecule type" value="Genomic_DNA"/>
</dbReference>
<feature type="signal peptide" evidence="1">
    <location>
        <begin position="1"/>
        <end position="20"/>
    </location>
</feature>
<proteinExistence type="predicted"/>
<sequence>MMLSCRFFVISLFWLQICSGFYLPGIAPANYCAEKSENAAKKCKTELLVYVNKLTSRRTFISLDYSAFDFCKIVKSDPPVENLGQVVFGERLDSSDYRVSNLSFCCRCLLNPSAPASEIFSVHSSEWNRCDW</sequence>
<dbReference type="Proteomes" id="UP000316759">
    <property type="component" value="Unassembled WGS sequence"/>
</dbReference>
<comment type="caution">
    <text evidence="2">The sequence shown here is derived from an EMBL/GenBank/DDBJ whole genome shotgun (WGS) entry which is preliminary data.</text>
</comment>